<dbReference type="EMBL" id="JAODZF010000006">
    <property type="protein sequence ID" value="MDH0142981.1"/>
    <property type="molecule type" value="Genomic_DNA"/>
</dbReference>
<dbReference type="RefSeq" id="WP_280001652.1">
    <property type="nucleotide sequence ID" value="NZ_JAODZF010000006.1"/>
</dbReference>
<comment type="caution">
    <text evidence="4">The sequence shown here is derived from an EMBL/GenBank/DDBJ whole genome shotgun (WGS) entry which is preliminary data.</text>
</comment>
<dbReference type="GO" id="GO:0009103">
    <property type="term" value="P:lipopolysaccharide biosynthetic process"/>
    <property type="evidence" value="ECO:0007669"/>
    <property type="project" value="TreeGrafter"/>
</dbReference>
<protein>
    <submittedName>
        <fullName evidence="4">Glycosyltransferase family 4 protein</fullName>
    </submittedName>
</protein>
<evidence type="ECO:0000259" key="3">
    <source>
        <dbReference type="Pfam" id="PF13439"/>
    </source>
</evidence>
<proteinExistence type="predicted"/>
<dbReference type="Pfam" id="PF13439">
    <property type="entry name" value="Glyco_transf_4"/>
    <property type="match status" value="1"/>
</dbReference>
<evidence type="ECO:0000259" key="2">
    <source>
        <dbReference type="Pfam" id="PF00534"/>
    </source>
</evidence>
<dbReference type="AlphaFoldDB" id="A0AB73HYD6"/>
<dbReference type="InterPro" id="IPR028098">
    <property type="entry name" value="Glyco_trans_4-like_N"/>
</dbReference>
<dbReference type="PANTHER" id="PTHR46401">
    <property type="entry name" value="GLYCOSYLTRANSFERASE WBBK-RELATED"/>
    <property type="match status" value="1"/>
</dbReference>
<dbReference type="InterPro" id="IPR001296">
    <property type="entry name" value="Glyco_trans_1"/>
</dbReference>
<dbReference type="SUPFAM" id="SSF53756">
    <property type="entry name" value="UDP-Glycosyltransferase/glycogen phosphorylase"/>
    <property type="match status" value="1"/>
</dbReference>
<gene>
    <name evidence="4" type="ORF">N7380_11675</name>
</gene>
<evidence type="ECO:0000313" key="4">
    <source>
        <dbReference type="EMBL" id="MDH0142981.1"/>
    </source>
</evidence>
<dbReference type="FunFam" id="3.40.50.2000:FF:000119">
    <property type="entry name" value="Glycosyl transferase group 1"/>
    <property type="match status" value="1"/>
</dbReference>
<feature type="domain" description="Glycosyl transferase family 1" evidence="2">
    <location>
        <begin position="200"/>
        <end position="344"/>
    </location>
</feature>
<dbReference type="CDD" id="cd03809">
    <property type="entry name" value="GT4_MtfB-like"/>
    <property type="match status" value="1"/>
</dbReference>
<feature type="domain" description="Glycosyltransferase subfamily 4-like N-terminal" evidence="3">
    <location>
        <begin position="16"/>
        <end position="174"/>
    </location>
</feature>
<dbReference type="Gene3D" id="3.40.50.2000">
    <property type="entry name" value="Glycogen Phosphorylase B"/>
    <property type="match status" value="2"/>
</dbReference>
<evidence type="ECO:0000256" key="1">
    <source>
        <dbReference type="ARBA" id="ARBA00022679"/>
    </source>
</evidence>
<keyword evidence="1" id="KW-0808">Transferase</keyword>
<organism evidence="4 5">
    <name type="scientific">Aquipseudomonas alcaligenes</name>
    <name type="common">Pseudomonas alcaligenes</name>
    <dbReference type="NCBI Taxonomy" id="43263"/>
    <lineage>
        <taxon>Bacteria</taxon>
        <taxon>Pseudomonadati</taxon>
        <taxon>Pseudomonadota</taxon>
        <taxon>Gammaproteobacteria</taxon>
        <taxon>Pseudomonadales</taxon>
        <taxon>Pseudomonadaceae</taxon>
        <taxon>Aquipseudomonas</taxon>
    </lineage>
</organism>
<name>A0AB73HYD6_AQUAC</name>
<sequence>MRVALNASILRSPRTGIGHYVAELANALAAVDGLNLSLFNGWGSWEAVPEAPMPGAATLTSWIKRLIPGAYPLRRFVEQQRFRRVTAACTPDLYHDPSLWPLDFDGPMVMTLHDLTHVHFPHTQPADRLREIERHAARGVERAARILVDSQFIGSEVVRHFGIAPERVVVAPLGYAERFHPRAYADLLVPLQVLGLQPGRYLLCVGTLEPRKNLQLALRAYARLPEPLRRHYPLVLAGMPGWRGEELEASLRGMLADGQILVLGYQADETLAQLLAGARLLLFPSLYEGFGLPLLEAMASGTPAVISRSAALPEVAGDAGIQVDAQDDQGCSEALASLIEDQALWSRQHELGLSRAREFSWERCARITADVYREAVKS</sequence>
<dbReference type="GO" id="GO:0016757">
    <property type="term" value="F:glycosyltransferase activity"/>
    <property type="evidence" value="ECO:0007669"/>
    <property type="project" value="InterPro"/>
</dbReference>
<accession>A0AB73HYD6</accession>
<evidence type="ECO:0000313" key="5">
    <source>
        <dbReference type="Proteomes" id="UP001158058"/>
    </source>
</evidence>
<reference evidence="4" key="1">
    <citation type="submission" date="2022-09" db="EMBL/GenBank/DDBJ databases">
        <title>Intensive care unit water sources are persistently colonized with multi-drug resistant bacteria and are the site of extensive horizontal gene transfer of antibiotic resistance genes.</title>
        <authorList>
            <person name="Diorio-Toth L."/>
        </authorList>
    </citation>
    <scope>NUCLEOTIDE SEQUENCE</scope>
    <source>
        <strain evidence="4">GD04146</strain>
    </source>
</reference>
<dbReference type="PANTHER" id="PTHR46401:SF2">
    <property type="entry name" value="GLYCOSYLTRANSFERASE WBBK-RELATED"/>
    <property type="match status" value="1"/>
</dbReference>
<dbReference type="Proteomes" id="UP001158058">
    <property type="component" value="Unassembled WGS sequence"/>
</dbReference>
<dbReference type="Pfam" id="PF00534">
    <property type="entry name" value="Glycos_transf_1"/>
    <property type="match status" value="1"/>
</dbReference>